<feature type="transmembrane region" description="Helical" evidence="1">
    <location>
        <begin position="244"/>
        <end position="264"/>
    </location>
</feature>
<name>A0AA39IAN1_9BILA</name>
<comment type="caution">
    <text evidence="3">The sequence shown here is derived from an EMBL/GenBank/DDBJ whole genome shotgun (WGS) entry which is preliminary data.</text>
</comment>
<feature type="transmembrane region" description="Helical" evidence="1">
    <location>
        <begin position="199"/>
        <end position="223"/>
    </location>
</feature>
<reference evidence="3" key="1">
    <citation type="submission" date="2023-06" db="EMBL/GenBank/DDBJ databases">
        <title>Genomic analysis of the entomopathogenic nematode Steinernema hermaphroditum.</title>
        <authorList>
            <person name="Schwarz E.M."/>
            <person name="Heppert J.K."/>
            <person name="Baniya A."/>
            <person name="Schwartz H.T."/>
            <person name="Tan C.-H."/>
            <person name="Antoshechkin I."/>
            <person name="Sternberg P.W."/>
            <person name="Goodrich-Blair H."/>
            <person name="Dillman A.R."/>
        </authorList>
    </citation>
    <scope>NUCLEOTIDE SEQUENCE</scope>
    <source>
        <strain evidence="3">PS9179</strain>
        <tissue evidence="3">Whole animal</tissue>
    </source>
</reference>
<dbReference type="PANTHER" id="PTHR23017">
    <property type="entry name" value="SERPENTINE RECEPTOR, CLASS X"/>
    <property type="match status" value="1"/>
</dbReference>
<dbReference type="InterPro" id="IPR019430">
    <property type="entry name" value="7TM_GPCR_serpentine_rcpt_Srx"/>
</dbReference>
<sequence length="336" mass="37831">MTQEVVNPSEEFRYGSELQGRGYMTRMDTYVGLSIWVLASTAVIIGLLNLYLIKKLNIFHNSFGALWVSRTIGEIASNLPNIFYAGPVTIFQPKDIDPAVGIVAWTVAFFFGFESCIMIQSVSANRMIAVCAPQHYYHIFSKRLTAILITVTWIVAAFVISLYYLVPCSVLGYSPQYHEYLFIKCAPDTDRKYSLFGTIGNIGCFAMCSCALVMDITTLVKIIQIKVTNKAMARESSFRRNVRFFAQTAFQNITMIGTLIFQVLANNSKESGRQDYFILAYDTLILTQLNNGLALILFNPEVHEFLGVNIWCLRKKRISAIPCTMTAVRTVAKIDN</sequence>
<feature type="domain" description="7TM GPCR serpentine receptor class x (Srx)" evidence="2">
    <location>
        <begin position="43"/>
        <end position="299"/>
    </location>
</feature>
<feature type="transmembrane region" description="Helical" evidence="1">
    <location>
        <begin position="30"/>
        <end position="53"/>
    </location>
</feature>
<organism evidence="3 4">
    <name type="scientific">Steinernema hermaphroditum</name>
    <dbReference type="NCBI Taxonomy" id="289476"/>
    <lineage>
        <taxon>Eukaryota</taxon>
        <taxon>Metazoa</taxon>
        <taxon>Ecdysozoa</taxon>
        <taxon>Nematoda</taxon>
        <taxon>Chromadorea</taxon>
        <taxon>Rhabditida</taxon>
        <taxon>Tylenchina</taxon>
        <taxon>Panagrolaimomorpha</taxon>
        <taxon>Strongyloidoidea</taxon>
        <taxon>Steinernematidae</taxon>
        <taxon>Steinernema</taxon>
    </lineage>
</organism>
<dbReference type="Gene3D" id="1.20.1070.10">
    <property type="entry name" value="Rhodopsin 7-helix transmembrane proteins"/>
    <property type="match status" value="1"/>
</dbReference>
<feature type="transmembrane region" description="Helical" evidence="1">
    <location>
        <begin position="102"/>
        <end position="123"/>
    </location>
</feature>
<dbReference type="CDD" id="cd00637">
    <property type="entry name" value="7tm_classA_rhodopsin-like"/>
    <property type="match status" value="1"/>
</dbReference>
<keyword evidence="1" id="KW-1133">Transmembrane helix</keyword>
<dbReference type="AlphaFoldDB" id="A0AA39IAN1"/>
<dbReference type="Pfam" id="PF10328">
    <property type="entry name" value="7TM_GPCR_Srx"/>
    <property type="match status" value="1"/>
</dbReference>
<feature type="transmembrane region" description="Helical" evidence="1">
    <location>
        <begin position="276"/>
        <end position="298"/>
    </location>
</feature>
<dbReference type="PANTHER" id="PTHR23017:SF21">
    <property type="entry name" value="7TM GPCR SERPENTINE RECEPTOR CLASS X (SRX) DOMAIN-CONTAINING PROTEIN"/>
    <property type="match status" value="1"/>
</dbReference>
<keyword evidence="1" id="KW-0472">Membrane</keyword>
<keyword evidence="4" id="KW-1185">Reference proteome</keyword>
<evidence type="ECO:0000259" key="2">
    <source>
        <dbReference type="Pfam" id="PF10328"/>
    </source>
</evidence>
<protein>
    <recommendedName>
        <fullName evidence="2">7TM GPCR serpentine receptor class x (Srx) domain-containing protein</fullName>
    </recommendedName>
</protein>
<dbReference type="SUPFAM" id="SSF81321">
    <property type="entry name" value="Family A G protein-coupled receptor-like"/>
    <property type="match status" value="1"/>
</dbReference>
<gene>
    <name evidence="3" type="ORF">QR680_014170</name>
</gene>
<proteinExistence type="predicted"/>
<feature type="transmembrane region" description="Helical" evidence="1">
    <location>
        <begin position="144"/>
        <end position="166"/>
    </location>
</feature>
<evidence type="ECO:0000313" key="4">
    <source>
        <dbReference type="Proteomes" id="UP001175271"/>
    </source>
</evidence>
<dbReference type="EMBL" id="JAUCMV010000002">
    <property type="protein sequence ID" value="KAK0419484.1"/>
    <property type="molecule type" value="Genomic_DNA"/>
</dbReference>
<evidence type="ECO:0000313" key="3">
    <source>
        <dbReference type="EMBL" id="KAK0419484.1"/>
    </source>
</evidence>
<evidence type="ECO:0000256" key="1">
    <source>
        <dbReference type="SAM" id="Phobius"/>
    </source>
</evidence>
<keyword evidence="1" id="KW-0812">Transmembrane</keyword>
<accession>A0AA39IAN1</accession>
<dbReference type="Proteomes" id="UP001175271">
    <property type="component" value="Unassembled WGS sequence"/>
</dbReference>